<proteinExistence type="predicted"/>
<feature type="region of interest" description="Disordered" evidence="1">
    <location>
        <begin position="1"/>
        <end position="25"/>
    </location>
</feature>
<dbReference type="EMBL" id="MFPX01000019">
    <property type="protein sequence ID" value="OGH66377.1"/>
    <property type="molecule type" value="Genomic_DNA"/>
</dbReference>
<accession>A0A1F6M418</accession>
<evidence type="ECO:0000256" key="1">
    <source>
        <dbReference type="SAM" id="MobiDB-lite"/>
    </source>
</evidence>
<sequence length="100" mass="11065">MLKQCRGRNSGEVPKRAPDSERRQRSAAMECRSAFLDGRDGLTGEGEKTRQCPKVFGLDEVSTLIVNSRPKLIILTHRGFSRLGIGAKAPGLIPTFSKYF</sequence>
<reference evidence="2 3" key="1">
    <citation type="journal article" date="2016" name="Nat. Commun.">
        <title>Thousands of microbial genomes shed light on interconnected biogeochemical processes in an aquifer system.</title>
        <authorList>
            <person name="Anantharaman K."/>
            <person name="Brown C.T."/>
            <person name="Hug L.A."/>
            <person name="Sharon I."/>
            <person name="Castelle C.J."/>
            <person name="Probst A.J."/>
            <person name="Thomas B.C."/>
            <person name="Singh A."/>
            <person name="Wilkins M.J."/>
            <person name="Karaoz U."/>
            <person name="Brodie E.L."/>
            <person name="Williams K.H."/>
            <person name="Hubbard S.S."/>
            <person name="Banfield J.F."/>
        </authorList>
    </citation>
    <scope>NUCLEOTIDE SEQUENCE [LARGE SCALE GENOMIC DNA]</scope>
</reference>
<evidence type="ECO:0000313" key="3">
    <source>
        <dbReference type="Proteomes" id="UP000178742"/>
    </source>
</evidence>
<evidence type="ECO:0000313" key="2">
    <source>
        <dbReference type="EMBL" id="OGH66377.1"/>
    </source>
</evidence>
<gene>
    <name evidence="2" type="ORF">A3B90_02445</name>
</gene>
<comment type="caution">
    <text evidence="2">The sequence shown here is derived from an EMBL/GenBank/DDBJ whole genome shotgun (WGS) entry which is preliminary data.</text>
</comment>
<dbReference type="Proteomes" id="UP000178742">
    <property type="component" value="Unassembled WGS sequence"/>
</dbReference>
<feature type="compositionally biased region" description="Basic and acidic residues" evidence="1">
    <location>
        <begin position="13"/>
        <end position="24"/>
    </location>
</feature>
<dbReference type="AlphaFoldDB" id="A0A1F6M418"/>
<organism evidence="2 3">
    <name type="scientific">Candidatus Magasanikbacteria bacterium RIFCSPHIGHO2_02_FULL_41_13</name>
    <dbReference type="NCBI Taxonomy" id="1798676"/>
    <lineage>
        <taxon>Bacteria</taxon>
        <taxon>Candidatus Magasanikiibacteriota</taxon>
    </lineage>
</organism>
<protein>
    <submittedName>
        <fullName evidence="2">Uncharacterized protein</fullName>
    </submittedName>
</protein>
<name>A0A1F6M418_9BACT</name>